<dbReference type="PROSITE" id="PS01186">
    <property type="entry name" value="EGF_2"/>
    <property type="match status" value="2"/>
</dbReference>
<feature type="domain" description="EGF-like" evidence="9">
    <location>
        <begin position="6"/>
        <end position="46"/>
    </location>
</feature>
<dbReference type="InterPro" id="IPR049883">
    <property type="entry name" value="NOTCH1_EGF-like"/>
</dbReference>
<evidence type="ECO:0000259" key="10">
    <source>
        <dbReference type="PROSITE" id="PS51364"/>
    </source>
</evidence>
<dbReference type="SMART" id="SM00179">
    <property type="entry name" value="EGF_CA"/>
    <property type="match status" value="4"/>
</dbReference>
<protein>
    <submittedName>
        <fullName evidence="11">Uncharacterized protein</fullName>
    </submittedName>
</protein>
<dbReference type="PROSITE" id="PS01187">
    <property type="entry name" value="EGF_CA"/>
    <property type="match status" value="2"/>
</dbReference>
<dbReference type="InterPro" id="IPR036773">
    <property type="entry name" value="TB_dom_sf"/>
</dbReference>
<dbReference type="EMBL" id="FR914012">
    <property type="protein sequence ID" value="CDQ92861.1"/>
    <property type="molecule type" value="Genomic_DNA"/>
</dbReference>
<keyword evidence="7" id="KW-0325">Glycoprotein</keyword>
<dbReference type="InterPro" id="IPR052080">
    <property type="entry name" value="vWF_C/EGF_Fibrillin"/>
</dbReference>
<dbReference type="SUPFAM" id="SSF57581">
    <property type="entry name" value="TB module/8-cys domain"/>
    <property type="match status" value="1"/>
</dbReference>
<keyword evidence="5" id="KW-0677">Repeat</keyword>
<keyword evidence="6" id="KW-1015">Disulfide bond</keyword>
<dbReference type="InterPro" id="IPR000152">
    <property type="entry name" value="EGF-type_Asp/Asn_hydroxyl_site"/>
</dbReference>
<evidence type="ECO:0000256" key="1">
    <source>
        <dbReference type="ARBA" id="ARBA00004613"/>
    </source>
</evidence>
<evidence type="ECO:0000256" key="6">
    <source>
        <dbReference type="ARBA" id="ARBA00023157"/>
    </source>
</evidence>
<dbReference type="GO" id="GO:0005509">
    <property type="term" value="F:calcium ion binding"/>
    <property type="evidence" value="ECO:0007669"/>
    <property type="project" value="InterPro"/>
</dbReference>
<evidence type="ECO:0000256" key="4">
    <source>
        <dbReference type="ARBA" id="ARBA00022729"/>
    </source>
</evidence>
<dbReference type="CDD" id="cd00054">
    <property type="entry name" value="EGF_CA"/>
    <property type="match status" value="1"/>
</dbReference>
<dbReference type="PaxDb" id="8022-A0A060YMC3"/>
<dbReference type="Pfam" id="PF00683">
    <property type="entry name" value="TB"/>
    <property type="match status" value="1"/>
</dbReference>
<dbReference type="Pfam" id="PF07645">
    <property type="entry name" value="EGF_CA"/>
    <property type="match status" value="4"/>
</dbReference>
<dbReference type="SMART" id="SM00181">
    <property type="entry name" value="EGF"/>
    <property type="match status" value="4"/>
</dbReference>
<dbReference type="InterPro" id="IPR018097">
    <property type="entry name" value="EGF_Ca-bd_CS"/>
</dbReference>
<dbReference type="GO" id="GO:0005576">
    <property type="term" value="C:extracellular region"/>
    <property type="evidence" value="ECO:0007669"/>
    <property type="project" value="UniProtKB-SubCell"/>
</dbReference>
<organism evidence="11 12">
    <name type="scientific">Oncorhynchus mykiss</name>
    <name type="common">Rainbow trout</name>
    <name type="synonym">Salmo gairdneri</name>
    <dbReference type="NCBI Taxonomy" id="8022"/>
    <lineage>
        <taxon>Eukaryota</taxon>
        <taxon>Metazoa</taxon>
        <taxon>Chordata</taxon>
        <taxon>Craniata</taxon>
        <taxon>Vertebrata</taxon>
        <taxon>Euteleostomi</taxon>
        <taxon>Actinopterygii</taxon>
        <taxon>Neopterygii</taxon>
        <taxon>Teleostei</taxon>
        <taxon>Protacanthopterygii</taxon>
        <taxon>Salmoniformes</taxon>
        <taxon>Salmonidae</taxon>
        <taxon>Salmoninae</taxon>
        <taxon>Oncorhynchus</taxon>
    </lineage>
</organism>
<feature type="domain" description="EGF-like" evidence="9">
    <location>
        <begin position="47"/>
        <end position="90"/>
    </location>
</feature>
<dbReference type="Gene3D" id="3.90.290.10">
    <property type="entry name" value="TGF-beta binding (TB) domain"/>
    <property type="match status" value="1"/>
</dbReference>
<keyword evidence="4" id="KW-0732">Signal</keyword>
<dbReference type="PANTHER" id="PTHR47333:SF5">
    <property type="entry name" value="FIBRILLIN-3"/>
    <property type="match status" value="1"/>
</dbReference>
<dbReference type="PANTHER" id="PTHR47333">
    <property type="entry name" value="VON WILLEBRAND FACTOR C AND EGF DOMAIN-CONTAINING PROTEIN"/>
    <property type="match status" value="1"/>
</dbReference>
<evidence type="ECO:0000256" key="7">
    <source>
        <dbReference type="ARBA" id="ARBA00023180"/>
    </source>
</evidence>
<dbReference type="FunFam" id="3.90.290.10:FF:000011">
    <property type="entry name" value="Fibrillin 2"/>
    <property type="match status" value="1"/>
</dbReference>
<evidence type="ECO:0000256" key="8">
    <source>
        <dbReference type="PROSITE-ProRule" id="PRU00076"/>
    </source>
</evidence>
<dbReference type="FunFam" id="2.10.25.10:FF:000003">
    <property type="entry name" value="fibrillin-1 isoform X1"/>
    <property type="match status" value="1"/>
</dbReference>
<gene>
    <name evidence="11" type="ORF">GSONMT00043784001</name>
</gene>
<evidence type="ECO:0000256" key="5">
    <source>
        <dbReference type="ARBA" id="ARBA00022737"/>
    </source>
</evidence>
<dbReference type="PROSITE" id="PS00010">
    <property type="entry name" value="ASX_HYDROXYL"/>
    <property type="match status" value="4"/>
</dbReference>
<sequence>MMTCEDVNECAISPLLCAFRCINTFGGYECMCPGGYTLRENQRMCQDLDECSEGLHDCESRGMTCKNLIGTFMCVCPSGMVRHLDNEVCEGKERVYSTLIGLFNGDVLPIHCVYRCSLSVLPLSLDYREGFCFTEVLMTMCQMSSSSRTPTTKSQCCCDGGRGWGNQCELCPLAGTAGYRKLCPHGPGYATDGMDIDECKVIPDTCKNGRCINTMGSYRCHCKLGYTSTITGMACVDLDECVMSPKPCNFICKNTEGSYTCSCPRGYVLQEDGRTCKGTGKLQFP</sequence>
<evidence type="ECO:0000313" key="12">
    <source>
        <dbReference type="Proteomes" id="UP000193380"/>
    </source>
</evidence>
<evidence type="ECO:0000256" key="3">
    <source>
        <dbReference type="ARBA" id="ARBA00022536"/>
    </source>
</evidence>
<feature type="domain" description="TB" evidence="10">
    <location>
        <begin position="130"/>
        <end position="183"/>
    </location>
</feature>
<dbReference type="PROSITE" id="PS50026">
    <property type="entry name" value="EGF_3"/>
    <property type="match status" value="4"/>
</dbReference>
<dbReference type="AlphaFoldDB" id="A0A060YMC3"/>
<dbReference type="STRING" id="8022.A0A060YMC3"/>
<feature type="domain" description="EGF-like" evidence="9">
    <location>
        <begin position="237"/>
        <end position="277"/>
    </location>
</feature>
<dbReference type="FunFam" id="2.10.25.10:FF:000038">
    <property type="entry name" value="Fibrillin 2"/>
    <property type="match status" value="1"/>
</dbReference>
<accession>A0A060YMC3</accession>
<comment type="subcellular location">
    <subcellularLocation>
        <location evidence="1">Secreted</location>
    </subcellularLocation>
</comment>
<dbReference type="InterPro" id="IPR017878">
    <property type="entry name" value="TB_dom"/>
</dbReference>
<reference evidence="11" key="1">
    <citation type="journal article" date="2014" name="Nat. Commun.">
        <title>The rainbow trout genome provides novel insights into evolution after whole-genome duplication in vertebrates.</title>
        <authorList>
            <person name="Berthelot C."/>
            <person name="Brunet F."/>
            <person name="Chalopin D."/>
            <person name="Juanchich A."/>
            <person name="Bernard M."/>
            <person name="Noel B."/>
            <person name="Bento P."/>
            <person name="Da Silva C."/>
            <person name="Labadie K."/>
            <person name="Alberti A."/>
            <person name="Aury J.M."/>
            <person name="Louis A."/>
            <person name="Dehais P."/>
            <person name="Bardou P."/>
            <person name="Montfort J."/>
            <person name="Klopp C."/>
            <person name="Cabau C."/>
            <person name="Gaspin C."/>
            <person name="Thorgaard G.H."/>
            <person name="Boussaha M."/>
            <person name="Quillet E."/>
            <person name="Guyomard R."/>
            <person name="Galiana D."/>
            <person name="Bobe J."/>
            <person name="Volff J.N."/>
            <person name="Genet C."/>
            <person name="Wincker P."/>
            <person name="Jaillon O."/>
            <person name="Roest Crollius H."/>
            <person name="Guiguen Y."/>
        </authorList>
    </citation>
    <scope>NUCLEOTIDE SEQUENCE [LARGE SCALE GENOMIC DNA]</scope>
</reference>
<dbReference type="Gene3D" id="2.10.25.10">
    <property type="entry name" value="Laminin"/>
    <property type="match status" value="4"/>
</dbReference>
<evidence type="ECO:0000256" key="2">
    <source>
        <dbReference type="ARBA" id="ARBA00022525"/>
    </source>
</evidence>
<dbReference type="SUPFAM" id="SSF57196">
    <property type="entry name" value="EGF/Laminin"/>
    <property type="match status" value="4"/>
</dbReference>
<dbReference type="GO" id="GO:0030855">
    <property type="term" value="P:epithelial cell differentiation"/>
    <property type="evidence" value="ECO:0007669"/>
    <property type="project" value="UniProtKB-ARBA"/>
</dbReference>
<proteinExistence type="predicted"/>
<keyword evidence="2" id="KW-0964">Secreted</keyword>
<reference evidence="11" key="2">
    <citation type="submission" date="2014-03" db="EMBL/GenBank/DDBJ databases">
        <authorList>
            <person name="Genoscope - CEA"/>
        </authorList>
    </citation>
    <scope>NUCLEOTIDE SEQUENCE</scope>
</reference>
<comment type="caution">
    <text evidence="8">Lacks conserved residue(s) required for the propagation of feature annotation.</text>
</comment>
<name>A0A060YMC3_ONCMY</name>
<dbReference type="InterPro" id="IPR000742">
    <property type="entry name" value="EGF"/>
</dbReference>
<keyword evidence="3 8" id="KW-0245">EGF-like domain</keyword>
<evidence type="ECO:0000313" key="11">
    <source>
        <dbReference type="EMBL" id="CDQ92861.1"/>
    </source>
</evidence>
<evidence type="ECO:0000259" key="9">
    <source>
        <dbReference type="PROSITE" id="PS50026"/>
    </source>
</evidence>
<dbReference type="FunFam" id="2.10.25.10:FF:000010">
    <property type="entry name" value="Pro-epidermal growth factor"/>
    <property type="match status" value="2"/>
</dbReference>
<dbReference type="InterPro" id="IPR001881">
    <property type="entry name" value="EGF-like_Ca-bd_dom"/>
</dbReference>
<dbReference type="PROSITE" id="PS51364">
    <property type="entry name" value="TB"/>
    <property type="match status" value="1"/>
</dbReference>
<dbReference type="GO" id="GO:0071944">
    <property type="term" value="C:cell periphery"/>
    <property type="evidence" value="ECO:0007669"/>
    <property type="project" value="UniProtKB-ARBA"/>
</dbReference>
<feature type="domain" description="EGF-like" evidence="9">
    <location>
        <begin position="195"/>
        <end position="232"/>
    </location>
</feature>
<dbReference type="Proteomes" id="UP000193380">
    <property type="component" value="Unassembled WGS sequence"/>
</dbReference>